<feature type="region of interest" description="Disordered" evidence="1">
    <location>
        <begin position="34"/>
        <end position="63"/>
    </location>
</feature>
<keyword evidence="3" id="KW-1185">Reference proteome</keyword>
<reference evidence="2 3" key="1">
    <citation type="submission" date="2016-08" db="EMBL/GenBank/DDBJ databases">
        <title>Complete genome sequence of Fictibacillus arsenicus G25-54, a strain with toxicity to nematodes and a potential arsenic-resistance activity.</title>
        <authorList>
            <person name="Zheng Z."/>
        </authorList>
    </citation>
    <scope>NUCLEOTIDE SEQUENCE [LARGE SCALE GENOMIC DNA]</scope>
    <source>
        <strain evidence="2 3">G25-54</strain>
    </source>
</reference>
<name>A0A1B1Z2F2_9BACL</name>
<sequence>MGLICYLPNSNNGLKREITKANIPQREVIIRDSVDEPLPPTVKNVQTMPNKREPQPLPNAELDKPIVITKMPIIKSEQQD</sequence>
<dbReference type="AlphaFoldDB" id="A0A1B1Z2F2"/>
<organism evidence="2 3">
    <name type="scientific">Fictibacillus arsenicus</name>
    <dbReference type="NCBI Taxonomy" id="255247"/>
    <lineage>
        <taxon>Bacteria</taxon>
        <taxon>Bacillati</taxon>
        <taxon>Bacillota</taxon>
        <taxon>Bacilli</taxon>
        <taxon>Bacillales</taxon>
        <taxon>Fictibacillaceae</taxon>
        <taxon>Fictibacillus</taxon>
    </lineage>
</organism>
<dbReference type="KEGG" id="far:ABE41_006105"/>
<evidence type="ECO:0000313" key="3">
    <source>
        <dbReference type="Proteomes" id="UP000077412"/>
    </source>
</evidence>
<gene>
    <name evidence="2" type="ORF">ABE41_006105</name>
</gene>
<protein>
    <submittedName>
        <fullName evidence="2">Uncharacterized protein</fullName>
    </submittedName>
</protein>
<evidence type="ECO:0000256" key="1">
    <source>
        <dbReference type="SAM" id="MobiDB-lite"/>
    </source>
</evidence>
<proteinExistence type="predicted"/>
<accession>A0A1B1Z2F2</accession>
<dbReference type="EMBL" id="CP016761">
    <property type="protein sequence ID" value="ANX11574.1"/>
    <property type="molecule type" value="Genomic_DNA"/>
</dbReference>
<dbReference type="Proteomes" id="UP000077412">
    <property type="component" value="Chromosome"/>
</dbReference>
<evidence type="ECO:0000313" key="2">
    <source>
        <dbReference type="EMBL" id="ANX11574.1"/>
    </source>
</evidence>